<evidence type="ECO:0000256" key="1">
    <source>
        <dbReference type="SAM" id="SignalP"/>
    </source>
</evidence>
<keyword evidence="3" id="KW-1185">Reference proteome</keyword>
<protein>
    <submittedName>
        <fullName evidence="2">Uncharacterized protein</fullName>
    </submittedName>
</protein>
<name>A0ABR9AKC0_9BACT</name>
<evidence type="ECO:0000313" key="2">
    <source>
        <dbReference type="EMBL" id="MBD8488994.1"/>
    </source>
</evidence>
<dbReference type="Proteomes" id="UP000647133">
    <property type="component" value="Unassembled WGS sequence"/>
</dbReference>
<proteinExistence type="predicted"/>
<sequence length="124" mass="14129">MKKAAILIPFLLAMFIGVPELLAQEVEKSEILNAMNSFDDLDISADKKDKLKESNKSAVDNLFDIAKGNDTPEEKTMKFKMAKEDNAKIFKDILGEDDFKKYKKTVKKKLKPFKRKAKLVGFLL</sequence>
<evidence type="ECO:0000313" key="3">
    <source>
        <dbReference type="Proteomes" id="UP000647133"/>
    </source>
</evidence>
<accession>A0ABR9AKC0</accession>
<gene>
    <name evidence="2" type="ORF">IFO69_09580</name>
</gene>
<dbReference type="RefSeq" id="WP_192009890.1">
    <property type="nucleotide sequence ID" value="NZ_JACYTQ010000003.1"/>
</dbReference>
<dbReference type="EMBL" id="JACYTQ010000003">
    <property type="protein sequence ID" value="MBD8488994.1"/>
    <property type="molecule type" value="Genomic_DNA"/>
</dbReference>
<keyword evidence="1" id="KW-0732">Signal</keyword>
<feature type="chain" id="PRO_5047051550" evidence="1">
    <location>
        <begin position="24"/>
        <end position="124"/>
    </location>
</feature>
<reference evidence="2 3" key="1">
    <citation type="submission" date="2020-09" db="EMBL/GenBank/DDBJ databases">
        <title>Echinicola sp. CAU 1574 isolated from sand of Sido Beach.</title>
        <authorList>
            <person name="Kim W."/>
        </authorList>
    </citation>
    <scope>NUCLEOTIDE SEQUENCE [LARGE SCALE GENOMIC DNA]</scope>
    <source>
        <strain evidence="2 3">CAU 1574</strain>
    </source>
</reference>
<organism evidence="2 3">
    <name type="scientific">Echinicola arenosa</name>
    <dbReference type="NCBI Taxonomy" id="2774144"/>
    <lineage>
        <taxon>Bacteria</taxon>
        <taxon>Pseudomonadati</taxon>
        <taxon>Bacteroidota</taxon>
        <taxon>Cytophagia</taxon>
        <taxon>Cytophagales</taxon>
        <taxon>Cyclobacteriaceae</taxon>
        <taxon>Echinicola</taxon>
    </lineage>
</organism>
<feature type="signal peptide" evidence="1">
    <location>
        <begin position="1"/>
        <end position="23"/>
    </location>
</feature>
<comment type="caution">
    <text evidence="2">The sequence shown here is derived from an EMBL/GenBank/DDBJ whole genome shotgun (WGS) entry which is preliminary data.</text>
</comment>